<dbReference type="RefSeq" id="WP_311690516.1">
    <property type="nucleotide sequence ID" value="NZ_JAVRHL010000002.1"/>
</dbReference>
<comment type="caution">
    <text evidence="7">The sequence shown here is derived from an EMBL/GenBank/DDBJ whole genome shotgun (WGS) entry which is preliminary data.</text>
</comment>
<keyword evidence="2 6" id="KW-0812">Transmembrane</keyword>
<sequence>MEGFTLVDAGVAVVIVFSAILAYSRGFVREALAIAGWVGAAILAYVFAPAAEPLVGEIPYVGEILDNCAASTLAAFAAVFAIALVVFALFTPLFSSLVQRSALNVIDQGLGFLFGVARGVLLVIIALVIYDFVVGGEGVAMVENSRSAALFESAGARVTGEITDQEDALAWLTGRFETLMDTSCGVPPSETGGGNVLTGPGESIEG</sequence>
<dbReference type="Proteomes" id="UP001265259">
    <property type="component" value="Unassembled WGS sequence"/>
</dbReference>
<proteinExistence type="predicted"/>
<evidence type="ECO:0000313" key="7">
    <source>
        <dbReference type="EMBL" id="MDT0682706.1"/>
    </source>
</evidence>
<dbReference type="InterPro" id="IPR052719">
    <property type="entry name" value="CvpA-like"/>
</dbReference>
<feature type="transmembrane region" description="Helical" evidence="6">
    <location>
        <begin position="110"/>
        <end position="130"/>
    </location>
</feature>
<gene>
    <name evidence="7" type="ORF">RM543_08410</name>
</gene>
<dbReference type="PANTHER" id="PTHR36926:SF1">
    <property type="entry name" value="COLICIN V PRODUCTION PROTEIN"/>
    <property type="match status" value="1"/>
</dbReference>
<feature type="region of interest" description="Disordered" evidence="5">
    <location>
        <begin position="187"/>
        <end position="206"/>
    </location>
</feature>
<keyword evidence="8" id="KW-1185">Reference proteome</keyword>
<accession>A0ABU3DG62</accession>
<feature type="transmembrane region" description="Helical" evidence="6">
    <location>
        <begin position="71"/>
        <end position="98"/>
    </location>
</feature>
<protein>
    <submittedName>
        <fullName evidence="7">CvpA family protein</fullName>
    </submittedName>
</protein>
<dbReference type="PANTHER" id="PTHR36926">
    <property type="entry name" value="COLICIN V PRODUCTION PROTEIN"/>
    <property type="match status" value="1"/>
</dbReference>
<organism evidence="7 8">
    <name type="scientific">Tropicimonas omnivorans</name>
    <dbReference type="NCBI Taxonomy" id="3075590"/>
    <lineage>
        <taxon>Bacteria</taxon>
        <taxon>Pseudomonadati</taxon>
        <taxon>Pseudomonadota</taxon>
        <taxon>Alphaproteobacteria</taxon>
        <taxon>Rhodobacterales</taxon>
        <taxon>Roseobacteraceae</taxon>
        <taxon>Tropicimonas</taxon>
    </lineage>
</organism>
<evidence type="ECO:0000256" key="2">
    <source>
        <dbReference type="ARBA" id="ARBA00022692"/>
    </source>
</evidence>
<evidence type="ECO:0000256" key="6">
    <source>
        <dbReference type="SAM" id="Phobius"/>
    </source>
</evidence>
<dbReference type="Pfam" id="PF02674">
    <property type="entry name" value="Colicin_V"/>
    <property type="match status" value="1"/>
</dbReference>
<evidence type="ECO:0000256" key="3">
    <source>
        <dbReference type="ARBA" id="ARBA00022989"/>
    </source>
</evidence>
<reference evidence="7 8" key="1">
    <citation type="submission" date="2023-09" db="EMBL/GenBank/DDBJ databases">
        <authorList>
            <person name="Rey-Velasco X."/>
        </authorList>
    </citation>
    <scope>NUCLEOTIDE SEQUENCE [LARGE SCALE GENOMIC DNA]</scope>
    <source>
        <strain evidence="7 8">F158</strain>
    </source>
</reference>
<comment type="subcellular location">
    <subcellularLocation>
        <location evidence="1">Membrane</location>
        <topology evidence="1">Multi-pass membrane protein</topology>
    </subcellularLocation>
</comment>
<name>A0ABU3DG62_9RHOB</name>
<keyword evidence="4 6" id="KW-0472">Membrane</keyword>
<feature type="transmembrane region" description="Helical" evidence="6">
    <location>
        <begin position="31"/>
        <end position="51"/>
    </location>
</feature>
<evidence type="ECO:0000256" key="5">
    <source>
        <dbReference type="SAM" id="MobiDB-lite"/>
    </source>
</evidence>
<keyword evidence="3 6" id="KW-1133">Transmembrane helix</keyword>
<feature type="transmembrane region" description="Helical" evidence="6">
    <location>
        <begin position="6"/>
        <end position="24"/>
    </location>
</feature>
<evidence type="ECO:0000256" key="4">
    <source>
        <dbReference type="ARBA" id="ARBA00023136"/>
    </source>
</evidence>
<evidence type="ECO:0000313" key="8">
    <source>
        <dbReference type="Proteomes" id="UP001265259"/>
    </source>
</evidence>
<dbReference type="InterPro" id="IPR003825">
    <property type="entry name" value="Colicin-V_CvpA"/>
</dbReference>
<dbReference type="EMBL" id="JAVRHL010000002">
    <property type="protein sequence ID" value="MDT0682706.1"/>
    <property type="molecule type" value="Genomic_DNA"/>
</dbReference>
<evidence type="ECO:0000256" key="1">
    <source>
        <dbReference type="ARBA" id="ARBA00004141"/>
    </source>
</evidence>